<dbReference type="Pfam" id="PF03357">
    <property type="entry name" value="Snf7"/>
    <property type="match status" value="1"/>
</dbReference>
<evidence type="ECO:0000256" key="2">
    <source>
        <dbReference type="ARBA" id="ARBA00006190"/>
    </source>
</evidence>
<feature type="region of interest" description="Disordered" evidence="5">
    <location>
        <begin position="183"/>
        <end position="220"/>
    </location>
</feature>
<protein>
    <recommendedName>
        <fullName evidence="8">Charged multivesicular body protein 4b</fullName>
    </recommendedName>
</protein>
<accession>A0ABD0K7S9</accession>
<evidence type="ECO:0000256" key="4">
    <source>
        <dbReference type="ARBA" id="ARBA00023054"/>
    </source>
</evidence>
<dbReference type="Gene3D" id="6.10.250.1710">
    <property type="match status" value="1"/>
</dbReference>
<dbReference type="PANTHER" id="PTHR22761">
    <property type="entry name" value="CHARGED MULTIVESICULAR BODY PROTEIN"/>
    <property type="match status" value="1"/>
</dbReference>
<dbReference type="FunFam" id="1.10.287.1060:FF:000001">
    <property type="entry name" value="Charged multivesicular body protein 4b"/>
    <property type="match status" value="1"/>
</dbReference>
<comment type="similarity">
    <text evidence="2">Belongs to the SNF7 family.</text>
</comment>
<proteinExistence type="inferred from homology"/>
<comment type="caution">
    <text evidence="6">The sequence shown here is derived from an EMBL/GenBank/DDBJ whole genome shotgun (WGS) entry which is preliminary data.</text>
</comment>
<comment type="subcellular location">
    <subcellularLocation>
        <location evidence="1">Late endosome</location>
    </subcellularLocation>
</comment>
<name>A0ABD0K7S9_9CAEN</name>
<dbReference type="InterPro" id="IPR005024">
    <property type="entry name" value="Snf7_fam"/>
</dbReference>
<evidence type="ECO:0000256" key="5">
    <source>
        <dbReference type="SAM" id="MobiDB-lite"/>
    </source>
</evidence>
<organism evidence="6 7">
    <name type="scientific">Batillaria attramentaria</name>
    <dbReference type="NCBI Taxonomy" id="370345"/>
    <lineage>
        <taxon>Eukaryota</taxon>
        <taxon>Metazoa</taxon>
        <taxon>Spiralia</taxon>
        <taxon>Lophotrochozoa</taxon>
        <taxon>Mollusca</taxon>
        <taxon>Gastropoda</taxon>
        <taxon>Caenogastropoda</taxon>
        <taxon>Sorbeoconcha</taxon>
        <taxon>Cerithioidea</taxon>
        <taxon>Batillariidae</taxon>
        <taxon>Batillaria</taxon>
    </lineage>
</organism>
<dbReference type="AlphaFoldDB" id="A0ABD0K7S9"/>
<evidence type="ECO:0008006" key="8">
    <source>
        <dbReference type="Google" id="ProtNLM"/>
    </source>
</evidence>
<gene>
    <name evidence="6" type="ORF">BaRGS_00025724</name>
</gene>
<feature type="region of interest" description="Disordered" evidence="5">
    <location>
        <begin position="1"/>
        <end position="21"/>
    </location>
</feature>
<dbReference type="Gene3D" id="1.10.287.1060">
    <property type="entry name" value="ESAT-6-like"/>
    <property type="match status" value="1"/>
</dbReference>
<evidence type="ECO:0000313" key="7">
    <source>
        <dbReference type="Proteomes" id="UP001519460"/>
    </source>
</evidence>
<evidence type="ECO:0000256" key="1">
    <source>
        <dbReference type="ARBA" id="ARBA00004603"/>
    </source>
</evidence>
<keyword evidence="4" id="KW-0175">Coiled coil</keyword>
<dbReference type="EMBL" id="JACVVK020000234">
    <property type="protein sequence ID" value="KAK7483061.1"/>
    <property type="molecule type" value="Genomic_DNA"/>
</dbReference>
<reference evidence="6 7" key="1">
    <citation type="journal article" date="2023" name="Sci. Data">
        <title>Genome assembly of the Korean intertidal mud-creeper Batillaria attramentaria.</title>
        <authorList>
            <person name="Patra A.K."/>
            <person name="Ho P.T."/>
            <person name="Jun S."/>
            <person name="Lee S.J."/>
            <person name="Kim Y."/>
            <person name="Won Y.J."/>
        </authorList>
    </citation>
    <scope>NUCLEOTIDE SEQUENCE [LARGE SCALE GENOMIC DNA]</scope>
    <source>
        <strain evidence="6">Wonlab-2016</strain>
    </source>
</reference>
<dbReference type="GO" id="GO:0005770">
    <property type="term" value="C:late endosome"/>
    <property type="evidence" value="ECO:0007669"/>
    <property type="project" value="UniProtKB-SubCell"/>
</dbReference>
<dbReference type="Proteomes" id="UP001519460">
    <property type="component" value="Unassembled WGS sequence"/>
</dbReference>
<sequence length="220" mass="24510">MSLVAKLFGGGKKNKAPTPQEGIQRLREVEEMLMKKSDFLEKKIETELNTAKKHGTKNKRAALQALKRKKRYEKQLQQIDGTLSTIEFQREALENASTNTEVLKVMGVAAKALKETHNNLDVDKVHDLMDEVAEQQEIANEIGEAISNPVGFGQDVDDDELLAELEEMEEEELNKQLLDVGGAVTDELPSVPTAEPSQPTPKVAQREDDDEMKELAAWAS</sequence>
<keyword evidence="3" id="KW-0967">Endosome</keyword>
<keyword evidence="7" id="KW-1185">Reference proteome</keyword>
<evidence type="ECO:0000313" key="6">
    <source>
        <dbReference type="EMBL" id="KAK7483061.1"/>
    </source>
</evidence>
<dbReference type="PANTHER" id="PTHR22761:SF10">
    <property type="entry name" value="GH13992P"/>
    <property type="match status" value="1"/>
</dbReference>
<dbReference type="GO" id="GO:0016192">
    <property type="term" value="P:vesicle-mediated transport"/>
    <property type="evidence" value="ECO:0007669"/>
    <property type="project" value="UniProtKB-ARBA"/>
</dbReference>
<evidence type="ECO:0000256" key="3">
    <source>
        <dbReference type="ARBA" id="ARBA00022753"/>
    </source>
</evidence>